<accession>C5MFZ2</accession>
<evidence type="ECO:0000313" key="9">
    <source>
        <dbReference type="EMBL" id="EER31255.1"/>
    </source>
</evidence>
<evidence type="ECO:0000256" key="6">
    <source>
        <dbReference type="SAM" id="MobiDB-lite"/>
    </source>
</evidence>
<dbReference type="GO" id="GO:0005886">
    <property type="term" value="C:plasma membrane"/>
    <property type="evidence" value="ECO:0007669"/>
    <property type="project" value="TreeGrafter"/>
</dbReference>
<feature type="transmembrane region" description="Helical" evidence="7">
    <location>
        <begin position="521"/>
        <end position="546"/>
    </location>
</feature>
<feature type="region of interest" description="Disordered" evidence="6">
    <location>
        <begin position="1"/>
        <end position="71"/>
    </location>
</feature>
<evidence type="ECO:0000256" key="3">
    <source>
        <dbReference type="ARBA" id="ARBA00022692"/>
    </source>
</evidence>
<feature type="transmembrane region" description="Helical" evidence="7">
    <location>
        <begin position="183"/>
        <end position="205"/>
    </location>
</feature>
<keyword evidence="3 7" id="KW-0812">Transmembrane</keyword>
<dbReference type="AlphaFoldDB" id="C5MFZ2"/>
<dbReference type="HOGENOM" id="CLU_008455_11_4_1"/>
<dbReference type="CDD" id="cd17323">
    <property type="entry name" value="MFS_Tpo1_MDR_like"/>
    <property type="match status" value="1"/>
</dbReference>
<name>C5MFZ2_CANTT</name>
<evidence type="ECO:0000256" key="7">
    <source>
        <dbReference type="SAM" id="Phobius"/>
    </source>
</evidence>
<dbReference type="KEGG" id="ctp:CTRG_04985"/>
<evidence type="ECO:0000256" key="4">
    <source>
        <dbReference type="ARBA" id="ARBA00022989"/>
    </source>
</evidence>
<protein>
    <recommendedName>
        <fullName evidence="8">Major facilitator superfamily (MFS) profile domain-containing protein</fullName>
    </recommendedName>
</protein>
<dbReference type="FunFam" id="1.20.1250.20:FF:000011">
    <property type="entry name" value="MFS multidrug transporter, putative"/>
    <property type="match status" value="1"/>
</dbReference>
<dbReference type="EMBL" id="GG692401">
    <property type="protein sequence ID" value="EER31255.1"/>
    <property type="molecule type" value="Genomic_DNA"/>
</dbReference>
<dbReference type="Gene3D" id="1.20.1250.20">
    <property type="entry name" value="MFS general substrate transporter like domains"/>
    <property type="match status" value="1"/>
</dbReference>
<dbReference type="PANTHER" id="PTHR23502">
    <property type="entry name" value="MAJOR FACILITATOR SUPERFAMILY"/>
    <property type="match status" value="1"/>
</dbReference>
<keyword evidence="5 7" id="KW-0472">Membrane</keyword>
<dbReference type="PANTHER" id="PTHR23502:SF31">
    <property type="entry name" value="POLYAMINE TRANSPORTER 1"/>
    <property type="match status" value="1"/>
</dbReference>
<keyword evidence="2" id="KW-0813">Transport</keyword>
<evidence type="ECO:0000259" key="8">
    <source>
        <dbReference type="PROSITE" id="PS50850"/>
    </source>
</evidence>
<gene>
    <name evidence="9" type="ORF">CTRG_04985</name>
</gene>
<dbReference type="RefSeq" id="XP_002550687.1">
    <property type="nucleotide sequence ID" value="XM_002550641.1"/>
</dbReference>
<dbReference type="Pfam" id="PF07690">
    <property type="entry name" value="MFS_1"/>
    <property type="match status" value="1"/>
</dbReference>
<proteinExistence type="predicted"/>
<keyword evidence="4 7" id="KW-1133">Transmembrane helix</keyword>
<organism evidence="9 10">
    <name type="scientific">Candida tropicalis (strain ATCC MYA-3404 / T1)</name>
    <name type="common">Yeast</name>
    <dbReference type="NCBI Taxonomy" id="294747"/>
    <lineage>
        <taxon>Eukaryota</taxon>
        <taxon>Fungi</taxon>
        <taxon>Dikarya</taxon>
        <taxon>Ascomycota</taxon>
        <taxon>Saccharomycotina</taxon>
        <taxon>Pichiomycetes</taxon>
        <taxon>Debaryomycetaceae</taxon>
        <taxon>Candida/Lodderomyces clade</taxon>
        <taxon>Candida</taxon>
    </lineage>
</organism>
<feature type="compositionally biased region" description="Polar residues" evidence="6">
    <location>
        <begin position="37"/>
        <end position="57"/>
    </location>
</feature>
<comment type="subcellular location">
    <subcellularLocation>
        <location evidence="1">Membrane</location>
        <topology evidence="1">Multi-pass membrane protein</topology>
    </subcellularLocation>
</comment>
<feature type="transmembrane region" description="Helical" evidence="7">
    <location>
        <begin position="241"/>
        <end position="264"/>
    </location>
</feature>
<dbReference type="OrthoDB" id="9986881at2759"/>
<dbReference type="Proteomes" id="UP000002037">
    <property type="component" value="Unassembled WGS sequence"/>
</dbReference>
<dbReference type="SUPFAM" id="SSF103473">
    <property type="entry name" value="MFS general substrate transporter"/>
    <property type="match status" value="1"/>
</dbReference>
<dbReference type="InterPro" id="IPR020846">
    <property type="entry name" value="MFS_dom"/>
</dbReference>
<feature type="transmembrane region" description="Helical" evidence="7">
    <location>
        <begin position="463"/>
        <end position="480"/>
    </location>
</feature>
<dbReference type="InterPro" id="IPR036259">
    <property type="entry name" value="MFS_trans_sf"/>
</dbReference>
<dbReference type="GO" id="GO:0022857">
    <property type="term" value="F:transmembrane transporter activity"/>
    <property type="evidence" value="ECO:0007669"/>
    <property type="project" value="InterPro"/>
</dbReference>
<feature type="transmembrane region" description="Helical" evidence="7">
    <location>
        <begin position="384"/>
        <end position="411"/>
    </location>
</feature>
<keyword evidence="10" id="KW-1185">Reference proteome</keyword>
<feature type="transmembrane region" description="Helical" evidence="7">
    <location>
        <begin position="276"/>
        <end position="297"/>
    </location>
</feature>
<evidence type="ECO:0000313" key="10">
    <source>
        <dbReference type="Proteomes" id="UP000002037"/>
    </source>
</evidence>
<feature type="transmembrane region" description="Helical" evidence="7">
    <location>
        <begin position="423"/>
        <end position="442"/>
    </location>
</feature>
<dbReference type="PROSITE" id="PS50850">
    <property type="entry name" value="MFS"/>
    <property type="match status" value="1"/>
</dbReference>
<feature type="transmembrane region" description="Helical" evidence="7">
    <location>
        <begin position="150"/>
        <end position="171"/>
    </location>
</feature>
<feature type="compositionally biased region" description="Polar residues" evidence="6">
    <location>
        <begin position="1"/>
        <end position="21"/>
    </location>
</feature>
<dbReference type="eggNOG" id="KOG0255">
    <property type="taxonomic scope" value="Eukaryota"/>
</dbReference>
<reference evidence="9 10" key="1">
    <citation type="journal article" date="2009" name="Nature">
        <title>Evolution of pathogenicity and sexual reproduction in eight Candida genomes.</title>
        <authorList>
            <person name="Butler G."/>
            <person name="Rasmussen M.D."/>
            <person name="Lin M.F."/>
            <person name="Santos M.A."/>
            <person name="Sakthikumar S."/>
            <person name="Munro C.A."/>
            <person name="Rheinbay E."/>
            <person name="Grabherr M."/>
            <person name="Forche A."/>
            <person name="Reedy J.L."/>
            <person name="Agrafioti I."/>
            <person name="Arnaud M.B."/>
            <person name="Bates S."/>
            <person name="Brown A.J."/>
            <person name="Brunke S."/>
            <person name="Costanzo M.C."/>
            <person name="Fitzpatrick D.A."/>
            <person name="de Groot P.W."/>
            <person name="Harris D."/>
            <person name="Hoyer L.L."/>
            <person name="Hube B."/>
            <person name="Klis F.M."/>
            <person name="Kodira C."/>
            <person name="Lennard N."/>
            <person name="Logue M.E."/>
            <person name="Martin R."/>
            <person name="Neiman A.M."/>
            <person name="Nikolaou E."/>
            <person name="Quail M.A."/>
            <person name="Quinn J."/>
            <person name="Santos M.C."/>
            <person name="Schmitzberger F.F."/>
            <person name="Sherlock G."/>
            <person name="Shah P."/>
            <person name="Silverstein K.A."/>
            <person name="Skrzypek M.S."/>
            <person name="Soll D."/>
            <person name="Staggs R."/>
            <person name="Stansfield I."/>
            <person name="Stumpf M.P."/>
            <person name="Sudbery P.E."/>
            <person name="Srikantha T."/>
            <person name="Zeng Q."/>
            <person name="Berman J."/>
            <person name="Berriman M."/>
            <person name="Heitman J."/>
            <person name="Gow N.A."/>
            <person name="Lorenz M.C."/>
            <person name="Birren B.W."/>
            <person name="Kellis M."/>
            <person name="Cuomo C.A."/>
        </authorList>
    </citation>
    <scope>NUCLEOTIDE SEQUENCE [LARGE SCALE GENOMIC DNA]</scope>
    <source>
        <strain evidence="10">ATCC MYA-3404 / T1</strain>
    </source>
</reference>
<feature type="transmembrane region" description="Helical" evidence="7">
    <location>
        <begin position="309"/>
        <end position="328"/>
    </location>
</feature>
<sequence>MSNTPPETTAETFSNLESTSELAPRTSEVNAKEYNQPVDSSENSSQSITDEVTSFTPQHMKDYENGNDFEHDDELSRIESNVELSRRATRSLLNTEELLRTATQSSKPLPPMGGGKPYPPALPSRDPYMIAFDGPDDPGHPHNYPLYKKMIYCASVGMSAFSVSVGSAMFAASATELMEIFHIGWTVATLTTSLYVFGFAAGPIIYGPLSELFGRKFIMVPSCLGYVCFSFAVATAKDLQTIMICRFFCGFIGAAPLVVAPAVMADMFNNRTRGTAITIFAMLLFGGPMLAPIFGGFTVKNSALGWRWTAYFCGIIGSLALAMNTFLLEETHHPLVLVRRAEELRRRTGNWGIYAPHEEVKLSLKEIVENNVSRPIKMLFTEPILLLISIYNSFIYGMLYLFLTAIPLVFIGRYHFAAGVGELPYISMLIGVFLGGLTIILFERRYISAMEKNGGKMIPEMRLEPMIVGAFTFVIGIFWLGWTGDYPEHVHWIVPVIGAAFVGHGLMAIFLPSFNYIIDCYLLYAATALAGNTFIRSSFGAAFPLFARQMFTNLTIKWAATLLGCFGILMIPVPFVFYIYGKRLRHKSKYAFVLE</sequence>
<feature type="transmembrane region" description="Helical" evidence="7">
    <location>
        <begin position="558"/>
        <end position="580"/>
    </location>
</feature>
<dbReference type="GeneID" id="8299059"/>
<feature type="transmembrane region" description="Helical" evidence="7">
    <location>
        <begin position="492"/>
        <end position="514"/>
    </location>
</feature>
<evidence type="ECO:0000256" key="5">
    <source>
        <dbReference type="ARBA" id="ARBA00023136"/>
    </source>
</evidence>
<dbReference type="VEuPathDB" id="FungiDB:CTRG_04985"/>
<feature type="transmembrane region" description="Helical" evidence="7">
    <location>
        <begin position="217"/>
        <end position="235"/>
    </location>
</feature>
<evidence type="ECO:0000256" key="1">
    <source>
        <dbReference type="ARBA" id="ARBA00004141"/>
    </source>
</evidence>
<evidence type="ECO:0000256" key="2">
    <source>
        <dbReference type="ARBA" id="ARBA00022448"/>
    </source>
</evidence>
<feature type="domain" description="Major facilitator superfamily (MFS) profile" evidence="8">
    <location>
        <begin position="150"/>
        <end position="595"/>
    </location>
</feature>
<dbReference type="InterPro" id="IPR011701">
    <property type="entry name" value="MFS"/>
</dbReference>